<feature type="compositionally biased region" description="Basic residues" evidence="1">
    <location>
        <begin position="1"/>
        <end position="12"/>
    </location>
</feature>
<protein>
    <submittedName>
        <fullName evidence="2">Uncharacterized protein</fullName>
    </submittedName>
</protein>
<dbReference type="Proteomes" id="UP000774617">
    <property type="component" value="Unassembled WGS sequence"/>
</dbReference>
<feature type="compositionally biased region" description="Polar residues" evidence="1">
    <location>
        <begin position="163"/>
        <end position="175"/>
    </location>
</feature>
<keyword evidence="3" id="KW-1185">Reference proteome</keyword>
<sequence>MESRRPSARQWRRSTGAAASHATALPTSSGRTFPKGRSHAPNPAALLPNCPGEDGCAINPLPPPTFFSAVKHDRESATHPPTRLRLHPLICAPTHTDDITVHLKSAKKLYASPPAIRLSSPRASCGPANSKGGVVRTCTDDEGRSEQRRSSAARHTSGKKSTDTGTIHQSFNGGSVTKGKAVDDHRSFARGQHLSTQKYQPTFALFLVQPHLHSPSNGLPSKTVGQHLF</sequence>
<name>A0ABQ8G0W0_9PEZI</name>
<proteinExistence type="predicted"/>
<dbReference type="EMBL" id="JAGTJR010000028">
    <property type="protein sequence ID" value="KAH7041902.1"/>
    <property type="molecule type" value="Genomic_DNA"/>
</dbReference>
<feature type="compositionally biased region" description="Basic and acidic residues" evidence="1">
    <location>
        <begin position="138"/>
        <end position="149"/>
    </location>
</feature>
<evidence type="ECO:0000313" key="3">
    <source>
        <dbReference type="Proteomes" id="UP000774617"/>
    </source>
</evidence>
<feature type="region of interest" description="Disordered" evidence="1">
    <location>
        <begin position="1"/>
        <end position="46"/>
    </location>
</feature>
<reference evidence="2 3" key="1">
    <citation type="journal article" date="2021" name="Nat. Commun.">
        <title>Genetic determinants of endophytism in the Arabidopsis root mycobiome.</title>
        <authorList>
            <person name="Mesny F."/>
            <person name="Miyauchi S."/>
            <person name="Thiergart T."/>
            <person name="Pickel B."/>
            <person name="Atanasova L."/>
            <person name="Karlsson M."/>
            <person name="Huettel B."/>
            <person name="Barry K.W."/>
            <person name="Haridas S."/>
            <person name="Chen C."/>
            <person name="Bauer D."/>
            <person name="Andreopoulos W."/>
            <person name="Pangilinan J."/>
            <person name="LaButti K."/>
            <person name="Riley R."/>
            <person name="Lipzen A."/>
            <person name="Clum A."/>
            <person name="Drula E."/>
            <person name="Henrissat B."/>
            <person name="Kohler A."/>
            <person name="Grigoriev I.V."/>
            <person name="Martin F.M."/>
            <person name="Hacquard S."/>
        </authorList>
    </citation>
    <scope>NUCLEOTIDE SEQUENCE [LARGE SCALE GENOMIC DNA]</scope>
    <source>
        <strain evidence="2 3">MPI-SDFR-AT-0080</strain>
    </source>
</reference>
<comment type="caution">
    <text evidence="2">The sequence shown here is derived from an EMBL/GenBank/DDBJ whole genome shotgun (WGS) entry which is preliminary data.</text>
</comment>
<evidence type="ECO:0000313" key="2">
    <source>
        <dbReference type="EMBL" id="KAH7041902.1"/>
    </source>
</evidence>
<gene>
    <name evidence="2" type="ORF">B0J12DRAFT_214997</name>
</gene>
<evidence type="ECO:0000256" key="1">
    <source>
        <dbReference type="SAM" id="MobiDB-lite"/>
    </source>
</evidence>
<accession>A0ABQ8G0W0</accession>
<feature type="region of interest" description="Disordered" evidence="1">
    <location>
        <begin position="121"/>
        <end position="180"/>
    </location>
</feature>
<organism evidence="2 3">
    <name type="scientific">Macrophomina phaseolina</name>
    <dbReference type="NCBI Taxonomy" id="35725"/>
    <lineage>
        <taxon>Eukaryota</taxon>
        <taxon>Fungi</taxon>
        <taxon>Dikarya</taxon>
        <taxon>Ascomycota</taxon>
        <taxon>Pezizomycotina</taxon>
        <taxon>Dothideomycetes</taxon>
        <taxon>Dothideomycetes incertae sedis</taxon>
        <taxon>Botryosphaeriales</taxon>
        <taxon>Botryosphaeriaceae</taxon>
        <taxon>Macrophomina</taxon>
    </lineage>
</organism>